<dbReference type="GO" id="GO:0043138">
    <property type="term" value="F:3'-5' DNA helicase activity"/>
    <property type="evidence" value="ECO:0007669"/>
    <property type="project" value="UniProtKB-EC"/>
</dbReference>
<dbReference type="Gene3D" id="1.10.150.80">
    <property type="entry name" value="HRDC domain"/>
    <property type="match status" value="1"/>
</dbReference>
<keyword evidence="9" id="KW-0539">Nucleus</keyword>
<evidence type="ECO:0000256" key="9">
    <source>
        <dbReference type="ARBA" id="ARBA00023242"/>
    </source>
</evidence>
<dbReference type="SMART" id="SM00487">
    <property type="entry name" value="DEXDc"/>
    <property type="match status" value="1"/>
</dbReference>
<protein>
    <recommendedName>
        <fullName evidence="11">DNA 3'-5' helicase</fullName>
        <ecNumber evidence="11">5.6.2.4</ecNumber>
    </recommendedName>
</protein>
<dbReference type="PROSITE" id="PS51192">
    <property type="entry name" value="HELICASE_ATP_BIND_1"/>
    <property type="match status" value="1"/>
</dbReference>
<dbReference type="InterPro" id="IPR010997">
    <property type="entry name" value="HRDC-like_sf"/>
</dbReference>
<dbReference type="EC" id="5.6.2.4" evidence="11"/>
<feature type="compositionally biased region" description="Basic and acidic residues" evidence="12">
    <location>
        <begin position="1187"/>
        <end position="1196"/>
    </location>
</feature>
<dbReference type="Gene3D" id="3.40.50.300">
    <property type="entry name" value="P-loop containing nucleotide triphosphate hydrolases"/>
    <property type="match status" value="2"/>
</dbReference>
<evidence type="ECO:0000256" key="10">
    <source>
        <dbReference type="ARBA" id="ARBA00034617"/>
    </source>
</evidence>
<keyword evidence="6" id="KW-0067">ATP-binding</keyword>
<dbReference type="InterPro" id="IPR032284">
    <property type="entry name" value="RecQ_Zn-bd"/>
</dbReference>
<feature type="domain" description="HRDC" evidence="13">
    <location>
        <begin position="1098"/>
        <end position="1178"/>
    </location>
</feature>
<dbReference type="Gene3D" id="1.10.10.10">
    <property type="entry name" value="Winged helix-like DNA-binding domain superfamily/Winged helix DNA-binding domain"/>
    <property type="match status" value="1"/>
</dbReference>
<proteinExistence type="inferred from homology"/>
<dbReference type="EMBL" id="VJMJ01000122">
    <property type="protein sequence ID" value="KAF0733323.1"/>
    <property type="molecule type" value="Genomic_DNA"/>
</dbReference>
<dbReference type="FunFam" id="3.40.50.300:FF:001975">
    <property type="entry name" value="ATP-dependent DNA helicase"/>
    <property type="match status" value="1"/>
</dbReference>
<dbReference type="InterPro" id="IPR036388">
    <property type="entry name" value="WH-like_DNA-bd_sf"/>
</dbReference>
<dbReference type="GO" id="GO:0000724">
    <property type="term" value="P:double-strand break repair via homologous recombination"/>
    <property type="evidence" value="ECO:0007669"/>
    <property type="project" value="TreeGrafter"/>
</dbReference>
<dbReference type="PANTHER" id="PTHR13710">
    <property type="entry name" value="DNA HELICASE RECQ FAMILY MEMBER"/>
    <property type="match status" value="1"/>
</dbReference>
<reference evidence="16 17" key="1">
    <citation type="submission" date="2019-07" db="EMBL/GenBank/DDBJ databases">
        <title>Genomics analysis of Aphanomyces spp. identifies a new class of oomycete effector associated with host adaptation.</title>
        <authorList>
            <person name="Gaulin E."/>
        </authorList>
    </citation>
    <scope>NUCLEOTIDE SEQUENCE [LARGE SCALE GENOMIC DNA]</scope>
    <source>
        <strain evidence="16 17">ATCC 201684</strain>
    </source>
</reference>
<evidence type="ECO:0000313" key="16">
    <source>
        <dbReference type="EMBL" id="KAF0733323.1"/>
    </source>
</evidence>
<comment type="similarity">
    <text evidence="2">Belongs to the helicase family. RecQ subfamily.</text>
</comment>
<sequence>MKTNLNEQLNALETQDRRALLQRSLNKDNIDGYLKMRGKFGALKEISNTYTREPKAASALQLLRSLNQTPCAAQAIVPMQKTTIAVNMNEIGAQILERNKLNNLQLGQTSITFQSRDSAVIANGRIENQTITPAPIHEDLTEDFDEVLGSVDIDAMVASAKAKSSSDVVDLTRASITPSPPTSTSRTTKTARNEQHDKNLVPTIPGRDTNIPSTAYISNSTTPSNLAFVNSTATNNTSLEEKISRIRSNLRNVREACDDAALEGSVPQELEEERDYLEAELSSLIAQLRMKNSQEQPTTQANPAQIQAAINDIRSKLRKVREEVDDASLLGDVPEELEREKEDLEKALAHQIKLFKQAKGVTPTPPESNPIAVKRNHDRLLPINSANNTHVSTPAYQTPAVENEYEHAVDKFVNTQQVRCSCGQFTSTQNVSYGKNAGRSFNRCESCGFHSWVDGSVSSGGNNTSSSNHWDANSSTPCPPPTGLQLTNKMKRAKYLLRDVFGHSAFRPGQERIVQEALSGKDVFVLMPTGGGKSLCYQLPACVDEGVSIVISPLVSLIEDQTQQLQALDIDVALLNGDQDYETVQKPIISQLFSNNISIKMLYVTPEKIASSGQLGKLFESLASRNLLARFVVDEAHCISQWGHDFRKDYMNLGTLRERYPNVPIMALTATANSQTEADIVKNLRLSKPFITRSSFNRPNLSYDVRRKGPKFIEEIVAFVKDRIDQSGIIYCLSKKDCETTADKIIKSLGYEGTNRAKKISFYHAGLDPEDRSRRHHDWSKGKTKLIVATVAFGMGINKPDVRYVIHHTLPQSVTHYYQESGRAGRDGESAVCLLYYSFKDLSRRRNLIAQDRDNPHHRNVHFQNLRRMIEFCENQIECRRTSLLEYFGEHFSHEDCHQTCDNCKARSKGASFEKRDVTSDCLKLYNIVERAASENESLTVVQTSAVFMGTLNKDQQKRREFLEGLQEFGAGKGRYDRSEVERIIYNMVLRQYLDEIEKKNVMGFSSNILVTGSKGRKLVQGETVSLVCKTKRANQVPLPQQPVRKQKESGKSKKSKPSPKETPQTNSAVRLTQGDDEVVEMFPVMARPKQIGARVSAKHVEALHQLLMDWRASVCDNFDVMPYHILPTSGIVAISEAVPVTSAELMAIEGVGRTRVKKWGEAIIEIVKNYLAKNGVEPAPLPMGYLEKDPDDAPLKPHQKSHTAKSPYFNQKKSTDEFDDGVDWAIVDDLNEAPPVKRPHATIDLSGSGNNDNGKRKKQ</sequence>
<evidence type="ECO:0000256" key="7">
    <source>
        <dbReference type="ARBA" id="ARBA00023125"/>
    </source>
</evidence>
<dbReference type="CDD" id="cd18794">
    <property type="entry name" value="SF2_C_RecQ"/>
    <property type="match status" value="1"/>
</dbReference>
<dbReference type="GO" id="GO:0005737">
    <property type="term" value="C:cytoplasm"/>
    <property type="evidence" value="ECO:0007669"/>
    <property type="project" value="TreeGrafter"/>
</dbReference>
<keyword evidence="7" id="KW-0238">DNA-binding</keyword>
<dbReference type="InterPro" id="IPR044876">
    <property type="entry name" value="HRDC_dom_sf"/>
</dbReference>
<dbReference type="GO" id="GO:0003677">
    <property type="term" value="F:DNA binding"/>
    <property type="evidence" value="ECO:0007669"/>
    <property type="project" value="UniProtKB-KW"/>
</dbReference>
<evidence type="ECO:0000256" key="5">
    <source>
        <dbReference type="ARBA" id="ARBA00022806"/>
    </source>
</evidence>
<dbReference type="InterPro" id="IPR018982">
    <property type="entry name" value="RQC_domain"/>
</dbReference>
<dbReference type="Pfam" id="PF00270">
    <property type="entry name" value="DEAD"/>
    <property type="match status" value="1"/>
</dbReference>
<evidence type="ECO:0000259" key="13">
    <source>
        <dbReference type="PROSITE" id="PS50967"/>
    </source>
</evidence>
<keyword evidence="17" id="KW-1185">Reference proteome</keyword>
<keyword evidence="8" id="KW-0413">Isomerase</keyword>
<evidence type="ECO:0000313" key="17">
    <source>
        <dbReference type="Proteomes" id="UP000481153"/>
    </source>
</evidence>
<dbReference type="SMART" id="SM00341">
    <property type="entry name" value="HRDC"/>
    <property type="match status" value="1"/>
</dbReference>
<gene>
    <name evidence="16" type="ORF">Ae201684_009573</name>
</gene>
<dbReference type="VEuPathDB" id="FungiDB:AeMF1_013172"/>
<keyword evidence="3" id="KW-0547">Nucleotide-binding</keyword>
<dbReference type="NCBIfam" id="TIGR00614">
    <property type="entry name" value="recQ_fam"/>
    <property type="match status" value="1"/>
</dbReference>
<dbReference type="InterPro" id="IPR027417">
    <property type="entry name" value="P-loop_NTPase"/>
</dbReference>
<evidence type="ECO:0000256" key="4">
    <source>
        <dbReference type="ARBA" id="ARBA00022801"/>
    </source>
</evidence>
<evidence type="ECO:0000259" key="15">
    <source>
        <dbReference type="PROSITE" id="PS51194"/>
    </source>
</evidence>
<evidence type="ECO:0000256" key="6">
    <source>
        <dbReference type="ARBA" id="ARBA00022840"/>
    </source>
</evidence>
<dbReference type="InterPro" id="IPR002121">
    <property type="entry name" value="HRDC_dom"/>
</dbReference>
<feature type="region of interest" description="Disordered" evidence="12">
    <location>
        <begin position="1036"/>
        <end position="1073"/>
    </location>
</feature>
<feature type="compositionally biased region" description="Low complexity" evidence="12">
    <location>
        <begin position="173"/>
        <end position="190"/>
    </location>
</feature>
<dbReference type="Proteomes" id="UP000481153">
    <property type="component" value="Unassembled WGS sequence"/>
</dbReference>
<dbReference type="CDD" id="cd17920">
    <property type="entry name" value="DEXHc_RecQ"/>
    <property type="match status" value="1"/>
</dbReference>
<evidence type="ECO:0000256" key="8">
    <source>
        <dbReference type="ARBA" id="ARBA00023235"/>
    </source>
</evidence>
<dbReference type="PANTHER" id="PTHR13710:SF153">
    <property type="entry name" value="RECQ-LIKE DNA HELICASE BLM"/>
    <property type="match status" value="1"/>
</dbReference>
<dbReference type="GO" id="GO:0016787">
    <property type="term" value="F:hydrolase activity"/>
    <property type="evidence" value="ECO:0007669"/>
    <property type="project" value="UniProtKB-KW"/>
</dbReference>
<feature type="region of interest" description="Disordered" evidence="12">
    <location>
        <begin position="173"/>
        <end position="209"/>
    </location>
</feature>
<keyword evidence="4" id="KW-0378">Hydrolase</keyword>
<evidence type="ECO:0000256" key="3">
    <source>
        <dbReference type="ARBA" id="ARBA00022741"/>
    </source>
</evidence>
<dbReference type="GO" id="GO:0005524">
    <property type="term" value="F:ATP binding"/>
    <property type="evidence" value="ECO:0007669"/>
    <property type="project" value="UniProtKB-KW"/>
</dbReference>
<comment type="caution">
    <text evidence="16">The sequence shown here is derived from an EMBL/GenBank/DDBJ whole genome shotgun (WGS) entry which is preliminary data.</text>
</comment>
<dbReference type="InterPro" id="IPR011545">
    <property type="entry name" value="DEAD/DEAH_box_helicase_dom"/>
</dbReference>
<feature type="region of interest" description="Disordered" evidence="12">
    <location>
        <begin position="1232"/>
        <end position="1260"/>
    </location>
</feature>
<evidence type="ECO:0000256" key="1">
    <source>
        <dbReference type="ARBA" id="ARBA00004123"/>
    </source>
</evidence>
<comment type="catalytic activity">
    <reaction evidence="10">
        <text>Couples ATP hydrolysis with the unwinding of duplex DNA by translocating in the 3'-5' direction.</text>
        <dbReference type="EC" id="5.6.2.4"/>
    </reaction>
</comment>
<dbReference type="Pfam" id="PF09382">
    <property type="entry name" value="RQC"/>
    <property type="match status" value="1"/>
</dbReference>
<evidence type="ECO:0000256" key="12">
    <source>
        <dbReference type="SAM" id="MobiDB-lite"/>
    </source>
</evidence>
<dbReference type="Pfam" id="PF16124">
    <property type="entry name" value="RecQ_Zn_bind"/>
    <property type="match status" value="1"/>
</dbReference>
<dbReference type="InterPro" id="IPR004589">
    <property type="entry name" value="DNA_helicase_ATP-dep_RecQ"/>
</dbReference>
<dbReference type="FunFam" id="3.40.50.300:FF:000296">
    <property type="entry name" value="ATP-dependent DNA helicase RecQ"/>
    <property type="match status" value="1"/>
</dbReference>
<keyword evidence="5" id="KW-0347">Helicase</keyword>
<dbReference type="SMART" id="SM00490">
    <property type="entry name" value="HELICc"/>
    <property type="match status" value="1"/>
</dbReference>
<dbReference type="PROSITE" id="PS50967">
    <property type="entry name" value="HRDC"/>
    <property type="match status" value="1"/>
</dbReference>
<dbReference type="GO" id="GO:0006260">
    <property type="term" value="P:DNA replication"/>
    <property type="evidence" value="ECO:0007669"/>
    <property type="project" value="InterPro"/>
</dbReference>
<feature type="region of interest" description="Disordered" evidence="12">
    <location>
        <begin position="1186"/>
        <end position="1215"/>
    </location>
</feature>
<dbReference type="SMART" id="SM00956">
    <property type="entry name" value="RQC"/>
    <property type="match status" value="1"/>
</dbReference>
<evidence type="ECO:0000256" key="11">
    <source>
        <dbReference type="ARBA" id="ARBA00034808"/>
    </source>
</evidence>
<dbReference type="SUPFAM" id="SSF47819">
    <property type="entry name" value="HRDC-like"/>
    <property type="match status" value="1"/>
</dbReference>
<dbReference type="PROSITE" id="PS00690">
    <property type="entry name" value="DEAH_ATP_HELICASE"/>
    <property type="match status" value="1"/>
</dbReference>
<dbReference type="SUPFAM" id="SSF52540">
    <property type="entry name" value="P-loop containing nucleoside triphosphate hydrolases"/>
    <property type="match status" value="1"/>
</dbReference>
<dbReference type="InterPro" id="IPR002464">
    <property type="entry name" value="DNA/RNA_helicase_DEAH_CS"/>
</dbReference>
<dbReference type="GO" id="GO:0005694">
    <property type="term" value="C:chromosome"/>
    <property type="evidence" value="ECO:0007669"/>
    <property type="project" value="TreeGrafter"/>
</dbReference>
<dbReference type="GO" id="GO:0009378">
    <property type="term" value="F:four-way junction helicase activity"/>
    <property type="evidence" value="ECO:0007669"/>
    <property type="project" value="TreeGrafter"/>
</dbReference>
<dbReference type="Pfam" id="PF00271">
    <property type="entry name" value="Helicase_C"/>
    <property type="match status" value="1"/>
</dbReference>
<dbReference type="Pfam" id="PF00570">
    <property type="entry name" value="HRDC"/>
    <property type="match status" value="1"/>
</dbReference>
<dbReference type="PROSITE" id="PS51194">
    <property type="entry name" value="HELICASE_CTER"/>
    <property type="match status" value="1"/>
</dbReference>
<dbReference type="AlphaFoldDB" id="A0A6G0X0I9"/>
<evidence type="ECO:0000259" key="14">
    <source>
        <dbReference type="PROSITE" id="PS51192"/>
    </source>
</evidence>
<organism evidence="16 17">
    <name type="scientific">Aphanomyces euteiches</name>
    <dbReference type="NCBI Taxonomy" id="100861"/>
    <lineage>
        <taxon>Eukaryota</taxon>
        <taxon>Sar</taxon>
        <taxon>Stramenopiles</taxon>
        <taxon>Oomycota</taxon>
        <taxon>Saprolegniomycetes</taxon>
        <taxon>Saprolegniales</taxon>
        <taxon>Verrucalvaceae</taxon>
        <taxon>Aphanomyces</taxon>
    </lineage>
</organism>
<dbReference type="InterPro" id="IPR001650">
    <property type="entry name" value="Helicase_C-like"/>
</dbReference>
<name>A0A6G0X0I9_9STRA</name>
<dbReference type="InterPro" id="IPR014001">
    <property type="entry name" value="Helicase_ATP-bd"/>
</dbReference>
<feature type="region of interest" description="Disordered" evidence="12">
    <location>
        <begin position="458"/>
        <end position="479"/>
    </location>
</feature>
<feature type="compositionally biased region" description="Low complexity" evidence="12">
    <location>
        <begin position="458"/>
        <end position="468"/>
    </location>
</feature>
<comment type="subcellular location">
    <subcellularLocation>
        <location evidence="1">Nucleus</location>
    </subcellularLocation>
</comment>
<feature type="domain" description="Helicase C-terminal" evidence="15">
    <location>
        <begin position="712"/>
        <end position="867"/>
    </location>
</feature>
<accession>A0A6G0X0I9</accession>
<feature type="domain" description="Helicase ATP-binding" evidence="14">
    <location>
        <begin position="514"/>
        <end position="690"/>
    </location>
</feature>
<evidence type="ECO:0000256" key="2">
    <source>
        <dbReference type="ARBA" id="ARBA00005446"/>
    </source>
</evidence>
<dbReference type="GO" id="GO:0005634">
    <property type="term" value="C:nucleus"/>
    <property type="evidence" value="ECO:0007669"/>
    <property type="project" value="UniProtKB-SubCell"/>
</dbReference>